<accession>A0A7W8KDJ9</accession>
<evidence type="ECO:0000256" key="2">
    <source>
        <dbReference type="ARBA" id="ARBA00023276"/>
    </source>
</evidence>
<reference evidence="4" key="1">
    <citation type="journal article" date="2014" name="Int. J. Syst. Evol. Microbiol.">
        <title>Complete genome of a new Firmicutes species belonging to the dominant human colonic microbiota ('Ruminococcus bicirculans') reveals two chromosomes and a selective capacity to utilize plant glucans.</title>
        <authorList>
            <consortium name="NISC Comparative Sequencing Program"/>
            <person name="Wegmann U."/>
            <person name="Louis P."/>
            <person name="Goesmann A."/>
            <person name="Henrissat B."/>
            <person name="Duncan S.H."/>
            <person name="Flint H.J."/>
        </authorList>
    </citation>
    <scope>NUCLEOTIDE SEQUENCE</scope>
    <source>
        <strain evidence="4">CGMCC 1.18437</strain>
    </source>
</reference>
<dbReference type="InterPro" id="IPR036291">
    <property type="entry name" value="NAD(P)-bd_dom_sf"/>
</dbReference>
<dbReference type="RefSeq" id="WP_184110563.1">
    <property type="nucleotide sequence ID" value="NZ_BNAJ01000003.1"/>
</dbReference>
<sequence>MTDPAPILVVGATGLLGSAICQHLSGSGHAVRAVVRPTSDPRQVRALHDLGAEPVHADLKDPASLERACRGVQTVITTATTTLRDQAADSIADVDHRGGLNLVAAAQDAGVAQVVYVSFPEAADTSPPSPLSAAKRAVEAALHASAMTTTVLHAAVFMDVWLSPVLGFDHQRGAVRVPGDGTQPVGWITCRDVARTAVACVDRPELHGTALTVVAETLDMNTVVRRFEDVGGRVFTVERVPVTALEAQLDAASTPLERSFAALMLALARGMPLTVDPRVADLGSSFTTVGEYARQIMPLGTPA</sequence>
<comment type="caution">
    <text evidence="5">The sequence shown here is derived from an EMBL/GenBank/DDBJ whole genome shotgun (WGS) entry which is preliminary data.</text>
</comment>
<dbReference type="GO" id="GO:0015979">
    <property type="term" value="P:photosynthesis"/>
    <property type="evidence" value="ECO:0007669"/>
    <property type="project" value="UniProtKB-KW"/>
</dbReference>
<evidence type="ECO:0000313" key="6">
    <source>
        <dbReference type="Proteomes" id="UP000539473"/>
    </source>
</evidence>
<name>A0A7W8KDJ9_9DEIO</name>
<proteinExistence type="predicted"/>
<dbReference type="EMBL" id="JACHFK010000003">
    <property type="protein sequence ID" value="MBB5376212.1"/>
    <property type="molecule type" value="Genomic_DNA"/>
</dbReference>
<reference evidence="4" key="4">
    <citation type="submission" date="2024-05" db="EMBL/GenBank/DDBJ databases">
        <authorList>
            <person name="Sun Q."/>
            <person name="Zhou Y."/>
        </authorList>
    </citation>
    <scope>NUCLEOTIDE SEQUENCE</scope>
    <source>
        <strain evidence="4">CGMCC 1.18437</strain>
    </source>
</reference>
<dbReference type="Proteomes" id="UP000619376">
    <property type="component" value="Unassembled WGS sequence"/>
</dbReference>
<evidence type="ECO:0000313" key="7">
    <source>
        <dbReference type="Proteomes" id="UP000619376"/>
    </source>
</evidence>
<dbReference type="Gene3D" id="3.40.50.720">
    <property type="entry name" value="NAD(P)-binding Rossmann-like Domain"/>
    <property type="match status" value="1"/>
</dbReference>
<evidence type="ECO:0000313" key="5">
    <source>
        <dbReference type="EMBL" id="MBB5376212.1"/>
    </source>
</evidence>
<reference evidence="7" key="2">
    <citation type="journal article" date="2019" name="Int. J. Syst. Evol. Microbiol.">
        <title>The Global Catalogue of Microorganisms (GCM) 10K type strain sequencing project: providing services to taxonomists for standard genome sequencing and annotation.</title>
        <authorList>
            <consortium name="The Broad Institute Genomics Platform"/>
            <consortium name="The Broad Institute Genome Sequencing Center for Infectious Disease"/>
            <person name="Wu L."/>
            <person name="Ma J."/>
        </authorList>
    </citation>
    <scope>NUCLEOTIDE SEQUENCE [LARGE SCALE GENOMIC DNA]</scope>
    <source>
        <strain evidence="7">CGMCC 1.18437</strain>
    </source>
</reference>
<protein>
    <submittedName>
        <fullName evidence="5">Uncharacterized protein YbjT (DUF2867 family)</fullName>
    </submittedName>
</protein>
<gene>
    <name evidence="4" type="ORF">GCM10017781_15700</name>
    <name evidence="5" type="ORF">HNQ07_001669</name>
</gene>
<dbReference type="InterPro" id="IPR008030">
    <property type="entry name" value="NmrA-like"/>
</dbReference>
<keyword evidence="1" id="KW-0602">Photosynthesis</keyword>
<keyword evidence="2" id="KW-0604">Photosystem II</keyword>
<dbReference type="Pfam" id="PF05368">
    <property type="entry name" value="NmrA"/>
    <property type="match status" value="1"/>
</dbReference>
<feature type="domain" description="NmrA-like" evidence="3">
    <location>
        <begin position="7"/>
        <end position="292"/>
    </location>
</feature>
<evidence type="ECO:0000259" key="3">
    <source>
        <dbReference type="Pfam" id="PF05368"/>
    </source>
</evidence>
<dbReference type="Proteomes" id="UP000539473">
    <property type="component" value="Unassembled WGS sequence"/>
</dbReference>
<dbReference type="PANTHER" id="PTHR47128">
    <property type="match status" value="1"/>
</dbReference>
<dbReference type="SUPFAM" id="SSF51735">
    <property type="entry name" value="NAD(P)-binding Rossmann-fold domains"/>
    <property type="match status" value="1"/>
</dbReference>
<dbReference type="EMBL" id="BNAJ01000003">
    <property type="protein sequence ID" value="GHF39941.1"/>
    <property type="molecule type" value="Genomic_DNA"/>
</dbReference>
<dbReference type="GO" id="GO:0009523">
    <property type="term" value="C:photosystem II"/>
    <property type="evidence" value="ECO:0007669"/>
    <property type="project" value="UniProtKB-KW"/>
</dbReference>
<dbReference type="PANTHER" id="PTHR47128:SF2">
    <property type="entry name" value="PROTEIN HIGH CHLOROPHYLL FLUORESCENCE PHENOTYPE 244, CHLOROPLASTIC"/>
    <property type="match status" value="1"/>
</dbReference>
<reference evidence="5 6" key="3">
    <citation type="submission" date="2020-08" db="EMBL/GenBank/DDBJ databases">
        <title>Genomic Encyclopedia of Type Strains, Phase IV (KMG-IV): sequencing the most valuable type-strain genomes for metagenomic binning, comparative biology and taxonomic classification.</title>
        <authorList>
            <person name="Goeker M."/>
        </authorList>
    </citation>
    <scope>NUCLEOTIDE SEQUENCE [LARGE SCALE GENOMIC DNA]</scope>
    <source>
        <strain evidence="5 6">DSM 27521</strain>
    </source>
</reference>
<keyword evidence="7" id="KW-1185">Reference proteome</keyword>
<evidence type="ECO:0000256" key="1">
    <source>
        <dbReference type="ARBA" id="ARBA00022531"/>
    </source>
</evidence>
<dbReference type="InterPro" id="IPR044256">
    <property type="entry name" value="HCF244-like"/>
</dbReference>
<organism evidence="5 6">
    <name type="scientific">Deinococcus metalli</name>
    <dbReference type="NCBI Taxonomy" id="1141878"/>
    <lineage>
        <taxon>Bacteria</taxon>
        <taxon>Thermotogati</taxon>
        <taxon>Deinococcota</taxon>
        <taxon>Deinococci</taxon>
        <taxon>Deinococcales</taxon>
        <taxon>Deinococcaceae</taxon>
        <taxon>Deinococcus</taxon>
    </lineage>
</organism>
<evidence type="ECO:0000313" key="4">
    <source>
        <dbReference type="EMBL" id="GHF39941.1"/>
    </source>
</evidence>
<dbReference type="AlphaFoldDB" id="A0A7W8KDJ9"/>